<proteinExistence type="predicted"/>
<dbReference type="SUPFAM" id="SSF55608">
    <property type="entry name" value="Homing endonucleases"/>
    <property type="match status" value="1"/>
</dbReference>
<dbReference type="Gene3D" id="3.10.28.10">
    <property type="entry name" value="Homing endonucleases"/>
    <property type="match status" value="1"/>
</dbReference>
<accession>A0A0F9R2I2</accession>
<reference evidence="1" key="1">
    <citation type="journal article" date="2015" name="Nature">
        <title>Complex archaea that bridge the gap between prokaryotes and eukaryotes.</title>
        <authorList>
            <person name="Spang A."/>
            <person name="Saw J.H."/>
            <person name="Jorgensen S.L."/>
            <person name="Zaremba-Niedzwiedzka K."/>
            <person name="Martijn J."/>
            <person name="Lind A.E."/>
            <person name="van Eijk R."/>
            <person name="Schleper C."/>
            <person name="Guy L."/>
            <person name="Ettema T.J."/>
        </authorList>
    </citation>
    <scope>NUCLEOTIDE SEQUENCE</scope>
</reference>
<name>A0A0F9R2I2_9ZZZZ</name>
<dbReference type="AlphaFoldDB" id="A0A0F9R2I2"/>
<sequence length="158" mass="18425">MIFQAYQSTPASLNIMKEIEAAYLAGFFDGEGFICLRYYIGKRMPKGIKLECGLVNTNLEILVETQTAFGGNISPMNRGVFRQNRPCYQLQFAAKQSYLFLKTLYPYLKLKRVEADIAFSFQERKDKRKFGERTEEDIAFEEEQRKLIVSLHGRKQRK</sequence>
<dbReference type="EMBL" id="LAZR01001096">
    <property type="protein sequence ID" value="KKN50785.1"/>
    <property type="molecule type" value="Genomic_DNA"/>
</dbReference>
<dbReference type="InterPro" id="IPR027434">
    <property type="entry name" value="Homing_endonucl"/>
</dbReference>
<evidence type="ECO:0000313" key="1">
    <source>
        <dbReference type="EMBL" id="KKN50785.1"/>
    </source>
</evidence>
<protein>
    <recommendedName>
        <fullName evidence="2">Homing endonuclease LAGLIDADG domain-containing protein</fullName>
    </recommendedName>
</protein>
<organism evidence="1">
    <name type="scientific">marine sediment metagenome</name>
    <dbReference type="NCBI Taxonomy" id="412755"/>
    <lineage>
        <taxon>unclassified sequences</taxon>
        <taxon>metagenomes</taxon>
        <taxon>ecological metagenomes</taxon>
    </lineage>
</organism>
<comment type="caution">
    <text evidence="1">The sequence shown here is derived from an EMBL/GenBank/DDBJ whole genome shotgun (WGS) entry which is preliminary data.</text>
</comment>
<evidence type="ECO:0008006" key="2">
    <source>
        <dbReference type="Google" id="ProtNLM"/>
    </source>
</evidence>
<gene>
    <name evidence="1" type="ORF">LCGC14_0629550</name>
</gene>